<dbReference type="Proteomes" id="UP001165378">
    <property type="component" value="Unassembled WGS sequence"/>
</dbReference>
<accession>A0AA41Q1M4</accession>
<dbReference type="EMBL" id="JAKFHA010000013">
    <property type="protein sequence ID" value="MCF2529913.1"/>
    <property type="molecule type" value="Genomic_DNA"/>
</dbReference>
<dbReference type="RefSeq" id="WP_235054539.1">
    <property type="nucleotide sequence ID" value="NZ_JAKFHA010000013.1"/>
</dbReference>
<sequence>MRGFGRGAGRGTGAARGARGTQAQAAVQPGPVASAAASGPLGPDPEQVRSVIDALAATGFPRDEAAPLLGLLREAVPGPDAARDAAADVLAALPAALLVELDALARPADAVGTLGTLKERRALLRTSGAHPAVAALLSLDENGGLREEAVVRLASMPGPVPAAMLALRTDDWAGQVRHRARVALMWRLDPDEAAVVVPMLDLRRGRARAEGILDVYRDAYRAEHLPTRRHGHARDLAASRTPQLRRFGHELARGLGIADEKALLRIALKDPDHSCRAAAGHELLRRARGRHRDRTALALLKVADPMVRERAVEALPPCSDPFPLAGALADRSPNVRAAARRRLVAGGTDPAGAYRSLLELPPSAGLVPGLLIGLGECGGEEDLAELHERFDAEHQAQRRAARAGAVLLTRAWLPAQGDGRYGTR</sequence>
<name>A0AA41Q1M4_9ACTN</name>
<comment type="caution">
    <text evidence="2">The sequence shown here is derived from an EMBL/GenBank/DDBJ whole genome shotgun (WGS) entry which is preliminary data.</text>
</comment>
<feature type="region of interest" description="Disordered" evidence="1">
    <location>
        <begin position="1"/>
        <end position="46"/>
    </location>
</feature>
<organism evidence="2 3">
    <name type="scientific">Yinghuangia soli</name>
    <dbReference type="NCBI Taxonomy" id="2908204"/>
    <lineage>
        <taxon>Bacteria</taxon>
        <taxon>Bacillati</taxon>
        <taxon>Actinomycetota</taxon>
        <taxon>Actinomycetes</taxon>
        <taxon>Kitasatosporales</taxon>
        <taxon>Streptomycetaceae</taxon>
        <taxon>Yinghuangia</taxon>
    </lineage>
</organism>
<keyword evidence="3" id="KW-1185">Reference proteome</keyword>
<evidence type="ECO:0000313" key="2">
    <source>
        <dbReference type="EMBL" id="MCF2529913.1"/>
    </source>
</evidence>
<protein>
    <recommendedName>
        <fullName evidence="4">HEAT repeat domain-containing protein</fullName>
    </recommendedName>
</protein>
<dbReference type="AlphaFoldDB" id="A0AA41Q1M4"/>
<feature type="compositionally biased region" description="Low complexity" evidence="1">
    <location>
        <begin position="15"/>
        <end position="40"/>
    </location>
</feature>
<proteinExistence type="predicted"/>
<dbReference type="SUPFAM" id="SSF48371">
    <property type="entry name" value="ARM repeat"/>
    <property type="match status" value="1"/>
</dbReference>
<reference evidence="2" key="1">
    <citation type="submission" date="2022-01" db="EMBL/GenBank/DDBJ databases">
        <title>Genome-Based Taxonomic Classification of the Phylum Actinobacteria.</title>
        <authorList>
            <person name="Gao Y."/>
        </authorList>
    </citation>
    <scope>NUCLEOTIDE SEQUENCE</scope>
    <source>
        <strain evidence="2">KLBMP 8922</strain>
    </source>
</reference>
<dbReference type="InterPro" id="IPR016024">
    <property type="entry name" value="ARM-type_fold"/>
</dbReference>
<gene>
    <name evidence="2" type="ORF">LZ495_22200</name>
</gene>
<evidence type="ECO:0000313" key="3">
    <source>
        <dbReference type="Proteomes" id="UP001165378"/>
    </source>
</evidence>
<evidence type="ECO:0000256" key="1">
    <source>
        <dbReference type="SAM" id="MobiDB-lite"/>
    </source>
</evidence>
<evidence type="ECO:0008006" key="4">
    <source>
        <dbReference type="Google" id="ProtNLM"/>
    </source>
</evidence>
<feature type="compositionally biased region" description="Gly residues" evidence="1">
    <location>
        <begin position="1"/>
        <end position="14"/>
    </location>
</feature>